<proteinExistence type="predicted"/>
<evidence type="ECO:0000256" key="3">
    <source>
        <dbReference type="ARBA" id="ARBA00023016"/>
    </source>
</evidence>
<dbReference type="PROSITE" id="PS51059">
    <property type="entry name" value="PARP_CATALYTIC"/>
    <property type="match status" value="1"/>
</dbReference>
<keyword evidence="9" id="KW-1185">Reference proteome</keyword>
<evidence type="ECO:0000256" key="1">
    <source>
        <dbReference type="ARBA" id="ARBA00004123"/>
    </source>
</evidence>
<comment type="subcellular location">
    <subcellularLocation>
        <location evidence="1">Nucleus</location>
    </subcellularLocation>
</comment>
<accession>A0A9Q0KMK1</accession>
<evidence type="ECO:0000313" key="8">
    <source>
        <dbReference type="EMBL" id="KAJ4973301.1"/>
    </source>
</evidence>
<comment type="caution">
    <text evidence="8">The sequence shown here is derived from an EMBL/GenBank/DDBJ whole genome shotgun (WGS) entry which is preliminary data.</text>
</comment>
<dbReference type="InterPro" id="IPR022003">
    <property type="entry name" value="RST"/>
</dbReference>
<evidence type="ECO:0000256" key="4">
    <source>
        <dbReference type="ARBA" id="ARBA00023242"/>
    </source>
</evidence>
<evidence type="ECO:0008006" key="10">
    <source>
        <dbReference type="Google" id="ProtNLM"/>
    </source>
</evidence>
<dbReference type="Pfam" id="PF00644">
    <property type="entry name" value="PARP"/>
    <property type="match status" value="1"/>
</dbReference>
<name>A0A9Q0KMK1_9MAGN</name>
<reference evidence="8" key="1">
    <citation type="journal article" date="2023" name="Plant J.">
        <title>The genome of the king protea, Protea cynaroides.</title>
        <authorList>
            <person name="Chang J."/>
            <person name="Duong T.A."/>
            <person name="Schoeman C."/>
            <person name="Ma X."/>
            <person name="Roodt D."/>
            <person name="Barker N."/>
            <person name="Li Z."/>
            <person name="Van de Peer Y."/>
            <person name="Mizrachi E."/>
        </authorList>
    </citation>
    <scope>NUCLEOTIDE SEQUENCE</scope>
    <source>
        <tissue evidence="8">Young leaves</tissue>
    </source>
</reference>
<feature type="domain" description="PARP catalytic" evidence="6">
    <location>
        <begin position="30"/>
        <end position="251"/>
    </location>
</feature>
<keyword evidence="4" id="KW-0539">Nucleus</keyword>
<feature type="region of interest" description="Disordered" evidence="5">
    <location>
        <begin position="1"/>
        <end position="26"/>
    </location>
</feature>
<sequence length="433" mass="48530">MVHTEIGDSVSDTISESDGSVSDSGSVICDSTNPEFESFERIGLIRLEGNQEHDIIKNRFILGLGPLGRHTAVVAIHKNSFSSFHRKARLQSFSIFSEAILRKCHGNANIKYAWYGTSRDGVHRIITHGFGEFGNPENDRLYGCGLYLSPENSSIESAMASDLDESGLRHLLLCRVILGNMEEILPGSEQFHPSSEDFDSGVDNLSTPRKYIIWNTHMNSHILPEYVISFRAPPCLKEFQRIQEHVVKKPTSAWMPFPTLISVLSRFLKPTSIACIEKYHNDYRAKKISRQYLIQRVRQIAGDKLLVAVIKSCRNRNFRTTMGTSPSSSSSAEETQSTHGTRGLNDAVLTKCVPEERFCSSKSLNFVARKQMKISLFSYCSSPPKSSAASLKSLDARPKSRLKAMQIPIIQELQNQLEEGDERQFLQPATPAE</sequence>
<evidence type="ECO:0000313" key="9">
    <source>
        <dbReference type="Proteomes" id="UP001141806"/>
    </source>
</evidence>
<dbReference type="SUPFAM" id="SSF56399">
    <property type="entry name" value="ADP-ribosylation"/>
    <property type="match status" value="1"/>
</dbReference>
<dbReference type="Pfam" id="PF12174">
    <property type="entry name" value="RST"/>
    <property type="match status" value="1"/>
</dbReference>
<dbReference type="InterPro" id="IPR012317">
    <property type="entry name" value="Poly(ADP-ribose)pol_cat_dom"/>
</dbReference>
<protein>
    <recommendedName>
        <fullName evidence="10">Poly [ADP-ribose] polymerase</fullName>
    </recommendedName>
</protein>
<evidence type="ECO:0000259" key="7">
    <source>
        <dbReference type="PROSITE" id="PS51879"/>
    </source>
</evidence>
<organism evidence="8 9">
    <name type="scientific">Protea cynaroides</name>
    <dbReference type="NCBI Taxonomy" id="273540"/>
    <lineage>
        <taxon>Eukaryota</taxon>
        <taxon>Viridiplantae</taxon>
        <taxon>Streptophyta</taxon>
        <taxon>Embryophyta</taxon>
        <taxon>Tracheophyta</taxon>
        <taxon>Spermatophyta</taxon>
        <taxon>Magnoliopsida</taxon>
        <taxon>Proteales</taxon>
        <taxon>Proteaceae</taxon>
        <taxon>Protea</taxon>
    </lineage>
</organism>
<keyword evidence="2" id="KW-0217">Developmental protein</keyword>
<dbReference type="GO" id="GO:0005634">
    <property type="term" value="C:nucleus"/>
    <property type="evidence" value="ECO:0007669"/>
    <property type="project" value="UniProtKB-SubCell"/>
</dbReference>
<dbReference type="PROSITE" id="PS51879">
    <property type="entry name" value="RST"/>
    <property type="match status" value="1"/>
</dbReference>
<dbReference type="AlphaFoldDB" id="A0A9Q0KMK1"/>
<dbReference type="EMBL" id="JAMYWD010000004">
    <property type="protein sequence ID" value="KAJ4973301.1"/>
    <property type="molecule type" value="Genomic_DNA"/>
</dbReference>
<feature type="compositionally biased region" description="Low complexity" evidence="5">
    <location>
        <begin position="14"/>
        <end position="26"/>
    </location>
</feature>
<evidence type="ECO:0000256" key="5">
    <source>
        <dbReference type="SAM" id="MobiDB-lite"/>
    </source>
</evidence>
<feature type="domain" description="RST" evidence="7">
    <location>
        <begin position="248"/>
        <end position="319"/>
    </location>
</feature>
<keyword evidence="3" id="KW-0346">Stress response</keyword>
<feature type="region of interest" description="Disordered" evidence="5">
    <location>
        <begin position="319"/>
        <end position="342"/>
    </location>
</feature>
<dbReference type="OrthoDB" id="6133115at2759"/>
<dbReference type="GO" id="GO:0003950">
    <property type="term" value="F:NAD+ poly-ADP-ribosyltransferase activity"/>
    <property type="evidence" value="ECO:0007669"/>
    <property type="project" value="InterPro"/>
</dbReference>
<evidence type="ECO:0000256" key="2">
    <source>
        <dbReference type="ARBA" id="ARBA00022473"/>
    </source>
</evidence>
<evidence type="ECO:0000259" key="6">
    <source>
        <dbReference type="PROSITE" id="PS51059"/>
    </source>
</evidence>
<feature type="compositionally biased region" description="Low complexity" evidence="5">
    <location>
        <begin position="320"/>
        <end position="338"/>
    </location>
</feature>
<gene>
    <name evidence="8" type="ORF">NE237_006475</name>
</gene>
<dbReference type="Gene3D" id="3.90.228.10">
    <property type="match status" value="1"/>
</dbReference>
<dbReference type="Proteomes" id="UP001141806">
    <property type="component" value="Unassembled WGS sequence"/>
</dbReference>
<dbReference type="InterPro" id="IPR044964">
    <property type="entry name" value="RCD1/SRO1-5"/>
</dbReference>
<dbReference type="PANTHER" id="PTHR32263">
    <property type="entry name" value="INACTIVE POLY [ADP-RIBOSE] POLYMERASE SRO4-RELATED"/>
    <property type="match status" value="1"/>
</dbReference>
<dbReference type="PANTHER" id="PTHR32263:SF12">
    <property type="entry name" value="INACTIVE POLY [ADP-RIBOSE] POLYMERASE SRO4-RELATED"/>
    <property type="match status" value="1"/>
</dbReference>